<dbReference type="InterPro" id="IPR035985">
    <property type="entry name" value="Ubiquitin-activating_enz"/>
</dbReference>
<dbReference type="InterPro" id="IPR042302">
    <property type="entry name" value="E1_FCCH_sf"/>
</dbReference>
<feature type="domain" description="Ubiquitin-activating enzyme E1 FCCH" evidence="6">
    <location>
        <begin position="184"/>
        <end position="252"/>
    </location>
</feature>
<keyword evidence="4" id="KW-0436">Ligase</keyword>
<name>A0A453AK72_AEGTS</name>
<dbReference type="GO" id="GO:0019948">
    <property type="term" value="F:SUMO activating enzyme activity"/>
    <property type="evidence" value="ECO:0007669"/>
    <property type="project" value="TreeGrafter"/>
</dbReference>
<comment type="pathway">
    <text evidence="2">Protein modification; protein ubiquitination.</text>
</comment>
<dbReference type="InterPro" id="IPR018074">
    <property type="entry name" value="UBQ-activ_enz_E1_CS"/>
</dbReference>
<dbReference type="GO" id="GO:0004839">
    <property type="term" value="F:ubiquitin activating enzyme activity"/>
    <property type="evidence" value="ECO:0007669"/>
    <property type="project" value="UniProtKB-EC"/>
</dbReference>
<dbReference type="SUPFAM" id="SSF69572">
    <property type="entry name" value="Activating enzymes of the ubiquitin-like proteins"/>
    <property type="match status" value="2"/>
</dbReference>
<evidence type="ECO:0000313" key="7">
    <source>
        <dbReference type="EnsemblPlants" id="AET2Gv20166600.8"/>
    </source>
</evidence>
<dbReference type="Gene3D" id="3.40.50.720">
    <property type="entry name" value="NAD(P)-binding Rossmann-like Domain"/>
    <property type="match status" value="1"/>
</dbReference>
<evidence type="ECO:0000256" key="4">
    <source>
        <dbReference type="ARBA" id="ARBA00022598"/>
    </source>
</evidence>
<dbReference type="Gramene" id="AET2Gv20166600.8">
    <property type="protein sequence ID" value="AET2Gv20166600.8"/>
    <property type="gene ID" value="AET2Gv20166600"/>
</dbReference>
<evidence type="ECO:0000256" key="2">
    <source>
        <dbReference type="ARBA" id="ARBA00004906"/>
    </source>
</evidence>
<accession>A0A453AK72</accession>
<keyword evidence="8" id="KW-1185">Reference proteome</keyword>
<dbReference type="AlphaFoldDB" id="A0A453AK72"/>
<protein>
    <submittedName>
        <fullName evidence="7">Uncharacterized protein</fullName>
    </submittedName>
</protein>
<dbReference type="PANTHER" id="PTHR10953">
    <property type="entry name" value="UBIQUITIN-ACTIVATING ENZYME E1"/>
    <property type="match status" value="1"/>
</dbReference>
<sequence>MLVSVRNGTWGWGMKKLGIAECSFDLLISNANESWGWGQCLCSKNLALAGVKSVTIHDVKNVEMWDLSGNFFLSEDDIGKNRAAACVAKLQELNNAVLISALTEELTMEHLSKFQAVVFTDIGLDKAYEFDYYCHNHQPPISFIKSEVCGLFGSVFCDFGPKFTVLDVDGEDPHTGIIASISNDNPALISCVDDERLEFQDGDLVVFSEVHGMTELNDGKPRKVKNARPFSFSIEEDTSNFGIYVKGGIVTQDAQSFLKIAAAINEASADRKLDTIDEKLFRQFASGSRAVLNPMAAMFGGIVGQEVVKACSGKFHPLNQFFYFDSVESLPTYPLEPQDLKPSNSRYDAQVSVFGSKLQKKMEEANTFVVGSGALGCEFLKNLALMGVSCSSKGKLTITDDDIIEKSNLSRQFLFRDWNIGQAKSTVAATAANAINPSLY</sequence>
<dbReference type="CDD" id="cd01491">
    <property type="entry name" value="Ube1_repeat1"/>
    <property type="match status" value="1"/>
</dbReference>
<dbReference type="InterPro" id="IPR000011">
    <property type="entry name" value="UBQ/SUMO-activ_enz_E1-like"/>
</dbReference>
<reference evidence="7" key="3">
    <citation type="journal article" date="2017" name="Nature">
        <title>Genome sequence of the progenitor of the wheat D genome Aegilops tauschii.</title>
        <authorList>
            <person name="Luo M.C."/>
            <person name="Gu Y.Q."/>
            <person name="Puiu D."/>
            <person name="Wang H."/>
            <person name="Twardziok S.O."/>
            <person name="Deal K.R."/>
            <person name="Huo N."/>
            <person name="Zhu T."/>
            <person name="Wang L."/>
            <person name="Wang Y."/>
            <person name="McGuire P.E."/>
            <person name="Liu S."/>
            <person name="Long H."/>
            <person name="Ramasamy R.K."/>
            <person name="Rodriguez J.C."/>
            <person name="Van S.L."/>
            <person name="Yuan L."/>
            <person name="Wang Z."/>
            <person name="Xia Z."/>
            <person name="Xiao L."/>
            <person name="Anderson O.D."/>
            <person name="Ouyang S."/>
            <person name="Liang Y."/>
            <person name="Zimin A.V."/>
            <person name="Pertea G."/>
            <person name="Qi P."/>
            <person name="Bennetzen J.L."/>
            <person name="Dai X."/>
            <person name="Dawson M.W."/>
            <person name="Muller H.G."/>
            <person name="Kugler K."/>
            <person name="Rivarola-Duarte L."/>
            <person name="Spannagl M."/>
            <person name="Mayer K.F.X."/>
            <person name="Lu F.H."/>
            <person name="Bevan M.W."/>
            <person name="Leroy P."/>
            <person name="Li P."/>
            <person name="You F.M."/>
            <person name="Sun Q."/>
            <person name="Liu Z."/>
            <person name="Lyons E."/>
            <person name="Wicker T."/>
            <person name="Salzberg S.L."/>
            <person name="Devos K.M."/>
            <person name="Dvorak J."/>
        </authorList>
    </citation>
    <scope>NUCLEOTIDE SEQUENCE [LARGE SCALE GENOMIC DNA]</scope>
    <source>
        <strain evidence="7">cv. AL8/78</strain>
    </source>
</reference>
<dbReference type="PROSITE" id="PS00536">
    <property type="entry name" value="UBIQUITIN_ACTIVAT_1"/>
    <property type="match status" value="1"/>
</dbReference>
<dbReference type="Gene3D" id="3.50.50.80">
    <property type="entry name" value="Ubiquitin-activating enzyme E1, inactive adenylation domain, subdomain 1"/>
    <property type="match status" value="1"/>
</dbReference>
<dbReference type="GO" id="GO:0016925">
    <property type="term" value="P:protein sumoylation"/>
    <property type="evidence" value="ECO:0007669"/>
    <property type="project" value="TreeGrafter"/>
</dbReference>
<proteinExistence type="inferred from homology"/>
<evidence type="ECO:0000259" key="6">
    <source>
        <dbReference type="Pfam" id="PF16190"/>
    </source>
</evidence>
<evidence type="ECO:0000256" key="3">
    <source>
        <dbReference type="ARBA" id="ARBA00005673"/>
    </source>
</evidence>
<evidence type="ECO:0000256" key="1">
    <source>
        <dbReference type="ARBA" id="ARBA00002457"/>
    </source>
</evidence>
<reference evidence="7" key="4">
    <citation type="submission" date="2019-03" db="UniProtKB">
        <authorList>
            <consortium name="EnsemblPlants"/>
        </authorList>
    </citation>
    <scope>IDENTIFICATION</scope>
</reference>
<dbReference type="Gene3D" id="3.40.50.12550">
    <property type="entry name" value="Ubiquitin-activating enzyme E1, inactive adenylation domain, subdomain 2"/>
    <property type="match status" value="2"/>
</dbReference>
<feature type="domain" description="THIF-type NAD/FAD binding fold" evidence="5">
    <location>
        <begin position="347"/>
        <end position="439"/>
    </location>
</feature>
<reference evidence="7" key="5">
    <citation type="journal article" date="2021" name="G3 (Bethesda)">
        <title>Aegilops tauschii genome assembly Aet v5.0 features greater sequence contiguity and improved annotation.</title>
        <authorList>
            <person name="Wang L."/>
            <person name="Zhu T."/>
            <person name="Rodriguez J.C."/>
            <person name="Deal K.R."/>
            <person name="Dubcovsky J."/>
            <person name="McGuire P.E."/>
            <person name="Lux T."/>
            <person name="Spannagl M."/>
            <person name="Mayer K.F.X."/>
            <person name="Baldrich P."/>
            <person name="Meyers B.C."/>
            <person name="Huo N."/>
            <person name="Gu Y.Q."/>
            <person name="Zhou H."/>
            <person name="Devos K.M."/>
            <person name="Bennetzen J.L."/>
            <person name="Unver T."/>
            <person name="Budak H."/>
            <person name="Gulick P.J."/>
            <person name="Galiba G."/>
            <person name="Kalapos B."/>
            <person name="Nelson D.R."/>
            <person name="Li P."/>
            <person name="You F.M."/>
            <person name="Luo M.C."/>
            <person name="Dvorak J."/>
        </authorList>
    </citation>
    <scope>NUCLEOTIDE SEQUENCE [LARGE SCALE GENOMIC DNA]</scope>
    <source>
        <strain evidence="7">cv. AL8/78</strain>
    </source>
</reference>
<dbReference type="PANTHER" id="PTHR10953:SF226">
    <property type="entry name" value="UBIQUITIN-ACTIVATING ENZYME E1 3"/>
    <property type="match status" value="1"/>
</dbReference>
<comment type="similarity">
    <text evidence="3">Belongs to the ubiquitin-activating E1 family.</text>
</comment>
<dbReference type="InterPro" id="IPR000594">
    <property type="entry name" value="ThiF_NAD_FAD-bd"/>
</dbReference>
<evidence type="ECO:0000259" key="5">
    <source>
        <dbReference type="Pfam" id="PF00899"/>
    </source>
</evidence>
<comment type="function">
    <text evidence="1">Activates ubiquitin by first adenylating its C-terminal glycine residue with ATP, and thereafter linking this residue to the side chain of a cysteine residue in E1, yielding a ubiquitin-E1 thioester and free AMP.</text>
</comment>
<dbReference type="EnsemblPlants" id="AET2Gv20166600.8">
    <property type="protein sequence ID" value="AET2Gv20166600.8"/>
    <property type="gene ID" value="AET2Gv20166600"/>
</dbReference>
<dbReference type="PRINTS" id="PR01849">
    <property type="entry name" value="UBIQUITINACT"/>
</dbReference>
<dbReference type="Gene3D" id="2.40.30.180">
    <property type="entry name" value="Ubiquitin-activating enzyme E1, FCCH domain"/>
    <property type="match status" value="1"/>
</dbReference>
<dbReference type="InterPro" id="IPR042449">
    <property type="entry name" value="Ub-E1_IAD_1"/>
</dbReference>
<dbReference type="FunFam" id="2.40.30.180:FF:000001">
    <property type="entry name" value="ubiquitin-like modifier-activating enzyme 1"/>
    <property type="match status" value="1"/>
</dbReference>
<dbReference type="Proteomes" id="UP000015105">
    <property type="component" value="Chromosome 2D"/>
</dbReference>
<dbReference type="GO" id="GO:0031510">
    <property type="term" value="C:SUMO activating enzyme complex"/>
    <property type="evidence" value="ECO:0007669"/>
    <property type="project" value="TreeGrafter"/>
</dbReference>
<reference evidence="8" key="2">
    <citation type="journal article" date="2017" name="Nat. Plants">
        <title>The Aegilops tauschii genome reveals multiple impacts of transposons.</title>
        <authorList>
            <person name="Zhao G."/>
            <person name="Zou C."/>
            <person name="Li K."/>
            <person name="Wang K."/>
            <person name="Li T."/>
            <person name="Gao L."/>
            <person name="Zhang X."/>
            <person name="Wang H."/>
            <person name="Yang Z."/>
            <person name="Liu X."/>
            <person name="Jiang W."/>
            <person name="Mao L."/>
            <person name="Kong X."/>
            <person name="Jiao Y."/>
            <person name="Jia J."/>
        </authorList>
    </citation>
    <scope>NUCLEOTIDE SEQUENCE [LARGE SCALE GENOMIC DNA]</scope>
    <source>
        <strain evidence="8">cv. AL8/78</strain>
    </source>
</reference>
<dbReference type="Pfam" id="PF00899">
    <property type="entry name" value="ThiF"/>
    <property type="match status" value="1"/>
</dbReference>
<reference evidence="8" key="1">
    <citation type="journal article" date="2014" name="Science">
        <title>Ancient hybridizations among the ancestral genomes of bread wheat.</title>
        <authorList>
            <consortium name="International Wheat Genome Sequencing Consortium,"/>
            <person name="Marcussen T."/>
            <person name="Sandve S.R."/>
            <person name="Heier L."/>
            <person name="Spannagl M."/>
            <person name="Pfeifer M."/>
            <person name="Jakobsen K.S."/>
            <person name="Wulff B.B."/>
            <person name="Steuernagel B."/>
            <person name="Mayer K.F."/>
            <person name="Olsen O.A."/>
        </authorList>
    </citation>
    <scope>NUCLEOTIDE SEQUENCE [LARGE SCALE GENOMIC DNA]</scope>
    <source>
        <strain evidence="8">cv. AL8/78</strain>
    </source>
</reference>
<dbReference type="InterPro" id="IPR032418">
    <property type="entry name" value="E1_FCCH"/>
</dbReference>
<evidence type="ECO:0000313" key="8">
    <source>
        <dbReference type="Proteomes" id="UP000015105"/>
    </source>
</evidence>
<dbReference type="InterPro" id="IPR045886">
    <property type="entry name" value="ThiF/MoeB/HesA"/>
</dbReference>
<dbReference type="GO" id="GO:0005737">
    <property type="term" value="C:cytoplasm"/>
    <property type="evidence" value="ECO:0007669"/>
    <property type="project" value="TreeGrafter"/>
</dbReference>
<dbReference type="Pfam" id="PF16190">
    <property type="entry name" value="E1_FCCH"/>
    <property type="match status" value="1"/>
</dbReference>
<organism evidence="7 8">
    <name type="scientific">Aegilops tauschii subsp. strangulata</name>
    <name type="common">Goatgrass</name>
    <dbReference type="NCBI Taxonomy" id="200361"/>
    <lineage>
        <taxon>Eukaryota</taxon>
        <taxon>Viridiplantae</taxon>
        <taxon>Streptophyta</taxon>
        <taxon>Embryophyta</taxon>
        <taxon>Tracheophyta</taxon>
        <taxon>Spermatophyta</taxon>
        <taxon>Magnoliopsida</taxon>
        <taxon>Liliopsida</taxon>
        <taxon>Poales</taxon>
        <taxon>Poaceae</taxon>
        <taxon>BOP clade</taxon>
        <taxon>Pooideae</taxon>
        <taxon>Triticodae</taxon>
        <taxon>Triticeae</taxon>
        <taxon>Triticinae</taxon>
        <taxon>Aegilops</taxon>
    </lineage>
</organism>